<dbReference type="Gene3D" id="3.10.450.240">
    <property type="match status" value="1"/>
</dbReference>
<evidence type="ECO:0000313" key="3">
    <source>
        <dbReference type="Proteomes" id="UP000724874"/>
    </source>
</evidence>
<comment type="caution">
    <text evidence="2">The sequence shown here is derived from an EMBL/GenBank/DDBJ whole genome shotgun (WGS) entry which is preliminary data.</text>
</comment>
<name>A0A9P5NSM6_GYMJU</name>
<gene>
    <name evidence="2" type="ORF">CPB84DRAFT_1845058</name>
</gene>
<accession>A0A9P5NSM6</accession>
<sequence length="406" mass="45392">MALGISRSCFRSALSHQKLALSAASSSSRLASCTTKAHLTRAYATASAALTKKRPVTAKGTRHDAHPPSLSSTKKVAAKGLPKKSTSPEMEKAHQTSEPAPTAEQVAEEAASKVGSKNASSNEIDKMKEMERIMAFQHLMPTIDAWGQDVKETLDVMIPLPISSSTSIGQVLSNVKANFLNKVKNVTALSQIINLHALPHIYPALGWRQQIRQVFQAFGTQSVEPDSLLAPVRQMALDAYAELNEAIANRDEKTIKRFATSSYQTHALQLAKKFRPKNTRGRFVWQLHKTVSPVQILSLRVTEGYLAPDAPKHGNRLMVHALVKFDTEQSLEMYNERGVPLHKIVTNPDRIVDSEKPKEPWRIPAPRKRVTEYLVLEKRMWIIGPWQFREQVWPSVDIEEKKEEES</sequence>
<organism evidence="2 3">
    <name type="scientific">Gymnopilus junonius</name>
    <name type="common">Spectacular rustgill mushroom</name>
    <name type="synonym">Gymnopilus spectabilis subsp. junonius</name>
    <dbReference type="NCBI Taxonomy" id="109634"/>
    <lineage>
        <taxon>Eukaryota</taxon>
        <taxon>Fungi</taxon>
        <taxon>Dikarya</taxon>
        <taxon>Basidiomycota</taxon>
        <taxon>Agaricomycotina</taxon>
        <taxon>Agaricomycetes</taxon>
        <taxon>Agaricomycetidae</taxon>
        <taxon>Agaricales</taxon>
        <taxon>Agaricineae</taxon>
        <taxon>Hymenogastraceae</taxon>
        <taxon>Gymnopilus</taxon>
    </lineage>
</organism>
<feature type="region of interest" description="Disordered" evidence="1">
    <location>
        <begin position="53"/>
        <end position="123"/>
    </location>
</feature>
<dbReference type="Proteomes" id="UP000724874">
    <property type="component" value="Unassembled WGS sequence"/>
</dbReference>
<protein>
    <submittedName>
        <fullName evidence="2">Uncharacterized protein</fullName>
    </submittedName>
</protein>
<evidence type="ECO:0000256" key="1">
    <source>
        <dbReference type="SAM" id="MobiDB-lite"/>
    </source>
</evidence>
<dbReference type="EMBL" id="JADNYJ010000023">
    <property type="protein sequence ID" value="KAF8905260.1"/>
    <property type="molecule type" value="Genomic_DNA"/>
</dbReference>
<dbReference type="OrthoDB" id="19619at2759"/>
<evidence type="ECO:0000313" key="2">
    <source>
        <dbReference type="EMBL" id="KAF8905260.1"/>
    </source>
</evidence>
<dbReference type="AlphaFoldDB" id="A0A9P5NSM6"/>
<reference evidence="2" key="1">
    <citation type="submission" date="2020-11" db="EMBL/GenBank/DDBJ databases">
        <authorList>
            <consortium name="DOE Joint Genome Institute"/>
            <person name="Ahrendt S."/>
            <person name="Riley R."/>
            <person name="Andreopoulos W."/>
            <person name="LaButti K."/>
            <person name="Pangilinan J."/>
            <person name="Ruiz-duenas F.J."/>
            <person name="Barrasa J.M."/>
            <person name="Sanchez-Garcia M."/>
            <person name="Camarero S."/>
            <person name="Miyauchi S."/>
            <person name="Serrano A."/>
            <person name="Linde D."/>
            <person name="Babiker R."/>
            <person name="Drula E."/>
            <person name="Ayuso-Fernandez I."/>
            <person name="Pacheco R."/>
            <person name="Padilla G."/>
            <person name="Ferreira P."/>
            <person name="Barriuso J."/>
            <person name="Kellner H."/>
            <person name="Castanera R."/>
            <person name="Alfaro M."/>
            <person name="Ramirez L."/>
            <person name="Pisabarro A.G."/>
            <person name="Kuo A."/>
            <person name="Tritt A."/>
            <person name="Lipzen A."/>
            <person name="He G."/>
            <person name="Yan M."/>
            <person name="Ng V."/>
            <person name="Cullen D."/>
            <person name="Martin F."/>
            <person name="Rosso M.-N."/>
            <person name="Henrissat B."/>
            <person name="Hibbett D."/>
            <person name="Martinez A.T."/>
            <person name="Grigoriev I.V."/>
        </authorList>
    </citation>
    <scope>NUCLEOTIDE SEQUENCE</scope>
    <source>
        <strain evidence="2">AH 44721</strain>
    </source>
</reference>
<proteinExistence type="predicted"/>
<keyword evidence="3" id="KW-1185">Reference proteome</keyword>